<dbReference type="PANTHER" id="PTHR22572">
    <property type="entry name" value="SUGAR-1-PHOSPHATE GUANYL TRANSFERASE"/>
    <property type="match status" value="1"/>
</dbReference>
<dbReference type="InterPro" id="IPR029044">
    <property type="entry name" value="Nucleotide-diphossugar_trans"/>
</dbReference>
<gene>
    <name evidence="2" type="ORF">UFOPK2399_01175</name>
</gene>
<accession>A0A6J6PP97</accession>
<dbReference type="EMBL" id="CAEZXP010000003">
    <property type="protein sequence ID" value="CAB4698288.1"/>
    <property type="molecule type" value="Genomic_DNA"/>
</dbReference>
<sequence>MEAIVLAGGKAERLGDAAGGKPKSLVDVAGKPLLAYQVGRLAQAGVDRVIVSCALGQGDLFVEELSSIGPEIVPAEEPERLGRGGGIKFAARQRKDTGDIFAMNGDELVAVDFGALFTRHQSTGAGATIAVARPKSQFGLVDLGDDDVVTGFREVANVPYWVNCGIYVFSGETIERLPDKGDHETTTFPELVSERKLRAYRHDGVWLTVNTPKELRTAGDYVAEHPEWLA</sequence>
<feature type="domain" description="Nucleotidyl transferase" evidence="1">
    <location>
        <begin position="3"/>
        <end position="220"/>
    </location>
</feature>
<evidence type="ECO:0000259" key="1">
    <source>
        <dbReference type="Pfam" id="PF00483"/>
    </source>
</evidence>
<dbReference type="SUPFAM" id="SSF53448">
    <property type="entry name" value="Nucleotide-diphospho-sugar transferases"/>
    <property type="match status" value="1"/>
</dbReference>
<dbReference type="Pfam" id="PF00483">
    <property type="entry name" value="NTP_transferase"/>
    <property type="match status" value="1"/>
</dbReference>
<name>A0A6J6PP97_9ZZZZ</name>
<reference evidence="2" key="1">
    <citation type="submission" date="2020-05" db="EMBL/GenBank/DDBJ databases">
        <authorList>
            <person name="Chiriac C."/>
            <person name="Salcher M."/>
            <person name="Ghai R."/>
            <person name="Kavagutti S V."/>
        </authorList>
    </citation>
    <scope>NUCLEOTIDE SEQUENCE</scope>
</reference>
<dbReference type="InterPro" id="IPR050486">
    <property type="entry name" value="Mannose-1P_guanyltransferase"/>
</dbReference>
<dbReference type="AlphaFoldDB" id="A0A6J6PP97"/>
<proteinExistence type="predicted"/>
<dbReference type="InterPro" id="IPR005835">
    <property type="entry name" value="NTP_transferase_dom"/>
</dbReference>
<dbReference type="Gene3D" id="3.90.550.10">
    <property type="entry name" value="Spore Coat Polysaccharide Biosynthesis Protein SpsA, Chain A"/>
    <property type="match status" value="1"/>
</dbReference>
<protein>
    <submittedName>
        <fullName evidence="2">Unannotated protein</fullName>
    </submittedName>
</protein>
<organism evidence="2">
    <name type="scientific">freshwater metagenome</name>
    <dbReference type="NCBI Taxonomy" id="449393"/>
    <lineage>
        <taxon>unclassified sequences</taxon>
        <taxon>metagenomes</taxon>
        <taxon>ecological metagenomes</taxon>
    </lineage>
</organism>
<evidence type="ECO:0000313" key="2">
    <source>
        <dbReference type="EMBL" id="CAB4698288.1"/>
    </source>
</evidence>
<dbReference type="CDD" id="cd04181">
    <property type="entry name" value="NTP_transferase"/>
    <property type="match status" value="1"/>
</dbReference>